<keyword evidence="2" id="KW-1185">Reference proteome</keyword>
<accession>A0ABS8K0K7</accession>
<comment type="caution">
    <text evidence="1">The sequence shown here is derived from an EMBL/GenBank/DDBJ whole genome shotgun (WGS) entry which is preliminary data.</text>
</comment>
<dbReference type="EMBL" id="JAJITD010000013">
    <property type="protein sequence ID" value="MCC8395690.1"/>
    <property type="molecule type" value="Genomic_DNA"/>
</dbReference>
<organism evidence="1 2">
    <name type="scientific">Paraburkholderia sejongensis</name>
    <dbReference type="NCBI Taxonomy" id="2886946"/>
    <lineage>
        <taxon>Bacteria</taxon>
        <taxon>Pseudomonadati</taxon>
        <taxon>Pseudomonadota</taxon>
        <taxon>Betaproteobacteria</taxon>
        <taxon>Burkholderiales</taxon>
        <taxon>Burkholderiaceae</taxon>
        <taxon>Paraburkholderia</taxon>
    </lineage>
</organism>
<gene>
    <name evidence="1" type="ORF">LJ656_24205</name>
</gene>
<dbReference type="Pfam" id="PF05488">
    <property type="entry name" value="PAAR_motif"/>
    <property type="match status" value="1"/>
</dbReference>
<dbReference type="RefSeq" id="WP_230512050.1">
    <property type="nucleotide sequence ID" value="NZ_JAJITD010000013.1"/>
</dbReference>
<name>A0ABS8K0K7_9BURK</name>
<dbReference type="Gene3D" id="2.60.200.60">
    <property type="match status" value="1"/>
</dbReference>
<reference evidence="1 2" key="1">
    <citation type="submission" date="2021-11" db="EMBL/GenBank/DDBJ databases">
        <authorList>
            <person name="Oh E.-T."/>
            <person name="Kim S.-B."/>
        </authorList>
    </citation>
    <scope>NUCLEOTIDE SEQUENCE [LARGE SCALE GENOMIC DNA]</scope>
    <source>
        <strain evidence="1 2">MMS20-SJTR3</strain>
    </source>
</reference>
<sequence>MFPAARKGDAIKHGGAVVTGSPSVFINGLPAALVGLSCAVCGLHPSAQAVVLGSSSVTINSLPAAFAGCLASCGSPIATGSMDVLIGS</sequence>
<evidence type="ECO:0000313" key="1">
    <source>
        <dbReference type="EMBL" id="MCC8395690.1"/>
    </source>
</evidence>
<dbReference type="InterPro" id="IPR008727">
    <property type="entry name" value="PAAR_motif"/>
</dbReference>
<evidence type="ECO:0000313" key="2">
    <source>
        <dbReference type="Proteomes" id="UP001431019"/>
    </source>
</evidence>
<protein>
    <submittedName>
        <fullName evidence="1">PAAR domain-containing protein</fullName>
    </submittedName>
</protein>
<dbReference type="Proteomes" id="UP001431019">
    <property type="component" value="Unassembled WGS sequence"/>
</dbReference>
<proteinExistence type="predicted"/>